<dbReference type="SMART" id="SM00174">
    <property type="entry name" value="RHO"/>
    <property type="match status" value="1"/>
</dbReference>
<dbReference type="InterPro" id="IPR050227">
    <property type="entry name" value="Rab"/>
</dbReference>
<dbReference type="SMART" id="SM00175">
    <property type="entry name" value="RAB"/>
    <property type="match status" value="1"/>
</dbReference>
<dbReference type="PROSITE" id="PS51419">
    <property type="entry name" value="RAB"/>
    <property type="match status" value="1"/>
</dbReference>
<organism evidence="3 4">
    <name type="scientific">Legionella worsleiensis</name>
    <dbReference type="NCBI Taxonomy" id="45076"/>
    <lineage>
        <taxon>Bacteria</taxon>
        <taxon>Pseudomonadati</taxon>
        <taxon>Pseudomonadota</taxon>
        <taxon>Gammaproteobacteria</taxon>
        <taxon>Legionellales</taxon>
        <taxon>Legionellaceae</taxon>
        <taxon>Legionella</taxon>
    </lineage>
</organism>
<dbReference type="GO" id="GO:0005525">
    <property type="term" value="F:GTP binding"/>
    <property type="evidence" value="ECO:0007669"/>
    <property type="project" value="UniProtKB-KW"/>
</dbReference>
<dbReference type="PANTHER" id="PTHR47977">
    <property type="entry name" value="RAS-RELATED PROTEIN RAB"/>
    <property type="match status" value="1"/>
</dbReference>
<dbReference type="CDD" id="cd00154">
    <property type="entry name" value="Rab"/>
    <property type="match status" value="1"/>
</dbReference>
<dbReference type="InterPro" id="IPR027417">
    <property type="entry name" value="P-loop_NTPase"/>
</dbReference>
<evidence type="ECO:0000313" key="3">
    <source>
        <dbReference type="EMBL" id="KTD77950.1"/>
    </source>
</evidence>
<comment type="caution">
    <text evidence="3">The sequence shown here is derived from an EMBL/GenBank/DDBJ whole genome shotgun (WGS) entry which is preliminary data.</text>
</comment>
<dbReference type="SMART" id="SM00173">
    <property type="entry name" value="RAS"/>
    <property type="match status" value="1"/>
</dbReference>
<dbReference type="PROSITE" id="PS51421">
    <property type="entry name" value="RAS"/>
    <property type="match status" value="1"/>
</dbReference>
<accession>A0A0W1A9D4</accession>
<dbReference type="STRING" id="45076.Lwor_1832"/>
<keyword evidence="1" id="KW-0547">Nucleotide-binding</keyword>
<evidence type="ECO:0000313" key="4">
    <source>
        <dbReference type="Proteomes" id="UP000054662"/>
    </source>
</evidence>
<dbReference type="Gene3D" id="3.40.50.300">
    <property type="entry name" value="P-loop containing nucleotide triphosphate hydrolases"/>
    <property type="match status" value="1"/>
</dbReference>
<keyword evidence="4" id="KW-1185">Reference proteome</keyword>
<dbReference type="Pfam" id="PF00071">
    <property type="entry name" value="Ras"/>
    <property type="match status" value="1"/>
</dbReference>
<evidence type="ECO:0000256" key="2">
    <source>
        <dbReference type="ARBA" id="ARBA00023134"/>
    </source>
</evidence>
<name>A0A0W1A9D4_9GAMM</name>
<dbReference type="AlphaFoldDB" id="A0A0W1A9D4"/>
<protein>
    <submittedName>
        <fullName evidence="3">Ras family GTPase</fullName>
    </submittedName>
</protein>
<dbReference type="InterPro" id="IPR001806">
    <property type="entry name" value="Small_GTPase"/>
</dbReference>
<keyword evidence="2" id="KW-0342">GTP-binding</keyword>
<dbReference type="PATRIC" id="fig|45076.6.peg.1994"/>
<dbReference type="SUPFAM" id="SSF52540">
    <property type="entry name" value="P-loop containing nucleoside triphosphate hydrolases"/>
    <property type="match status" value="1"/>
</dbReference>
<sequence>MPKEKLTEILNPAIPLYARELHNTMFPYYDRLFRISVVGYPGAGKRSLIHRFTDDKYIKHYTGALKTDFQDITLEELVVKIRLDIPKNCSQEQNQSTYVHKGNSRINAVVLVYDSTNKDSLESLKTWLEIIKQQTRKNTPIILVATKTDLYIKREITLKMGSEFAESWNLNNEDHPITSHIETSAKDNVNVSEVFQEATRQILKQQLITNKPVVNPQAQPDSMRIELEKRLQKYIDRVNGYRDTNGKQDFGRSQFVFFKDAQTINRQANLKLAQRLLKDLGNPNNSLADVFQDYEKKRKEEAFNYTIHPGTTRVRSWELAGIINDALKESARNPDISSNAHPGNKRR</sequence>
<reference evidence="3 4" key="1">
    <citation type="submission" date="2015-11" db="EMBL/GenBank/DDBJ databases">
        <title>Genomic analysis of 38 Legionella species identifies large and diverse effector repertoires.</title>
        <authorList>
            <person name="Burstein D."/>
            <person name="Amaro F."/>
            <person name="Zusman T."/>
            <person name="Lifshitz Z."/>
            <person name="Cohen O."/>
            <person name="Gilbert J.A."/>
            <person name="Pupko T."/>
            <person name="Shuman H.A."/>
            <person name="Segal G."/>
        </authorList>
    </citation>
    <scope>NUCLEOTIDE SEQUENCE [LARGE SCALE GENOMIC DNA]</scope>
    <source>
        <strain evidence="3 4">ATCC 49508</strain>
    </source>
</reference>
<dbReference type="PRINTS" id="PR00449">
    <property type="entry name" value="RASTRNSFRMNG"/>
</dbReference>
<evidence type="ECO:0000256" key="1">
    <source>
        <dbReference type="ARBA" id="ARBA00022741"/>
    </source>
</evidence>
<gene>
    <name evidence="3" type="ORF">Lwor_1832</name>
</gene>
<dbReference type="EMBL" id="LNZC01000022">
    <property type="protein sequence ID" value="KTD77950.1"/>
    <property type="molecule type" value="Genomic_DNA"/>
</dbReference>
<dbReference type="Proteomes" id="UP000054662">
    <property type="component" value="Unassembled WGS sequence"/>
</dbReference>
<dbReference type="GO" id="GO:0003924">
    <property type="term" value="F:GTPase activity"/>
    <property type="evidence" value="ECO:0007669"/>
    <property type="project" value="InterPro"/>
</dbReference>
<dbReference type="RefSeq" id="WP_058493614.1">
    <property type="nucleotide sequence ID" value="NZ_CBCRUR010000015.1"/>
</dbReference>
<proteinExistence type="predicted"/>
<dbReference type="FunFam" id="3.40.50.300:FF:001447">
    <property type="entry name" value="Ras-related protein Rab-1B"/>
    <property type="match status" value="1"/>
</dbReference>